<accession>A0A0F9GC53</accession>
<dbReference type="AlphaFoldDB" id="A0A0F9GC53"/>
<sequence>MKYKSFDNEQEAITYRQSERNTGHAASLFTYSKGRHRVQVHECATKEEQQKSQHWLSQQAWSKSKDIEDLTKVKELIASPDFGS</sequence>
<evidence type="ECO:0000313" key="1">
    <source>
        <dbReference type="EMBL" id="KKL60722.1"/>
    </source>
</evidence>
<gene>
    <name evidence="1" type="ORF">LCGC14_2202440</name>
</gene>
<organism evidence="1">
    <name type="scientific">marine sediment metagenome</name>
    <dbReference type="NCBI Taxonomy" id="412755"/>
    <lineage>
        <taxon>unclassified sequences</taxon>
        <taxon>metagenomes</taxon>
        <taxon>ecological metagenomes</taxon>
    </lineage>
</organism>
<feature type="non-terminal residue" evidence="1">
    <location>
        <position position="84"/>
    </location>
</feature>
<dbReference type="EMBL" id="LAZR01029053">
    <property type="protein sequence ID" value="KKL60722.1"/>
    <property type="molecule type" value="Genomic_DNA"/>
</dbReference>
<name>A0A0F9GC53_9ZZZZ</name>
<proteinExistence type="predicted"/>
<protein>
    <submittedName>
        <fullName evidence="1">Uncharacterized protein</fullName>
    </submittedName>
</protein>
<reference evidence="1" key="1">
    <citation type="journal article" date="2015" name="Nature">
        <title>Complex archaea that bridge the gap between prokaryotes and eukaryotes.</title>
        <authorList>
            <person name="Spang A."/>
            <person name="Saw J.H."/>
            <person name="Jorgensen S.L."/>
            <person name="Zaremba-Niedzwiedzka K."/>
            <person name="Martijn J."/>
            <person name="Lind A.E."/>
            <person name="van Eijk R."/>
            <person name="Schleper C."/>
            <person name="Guy L."/>
            <person name="Ettema T.J."/>
        </authorList>
    </citation>
    <scope>NUCLEOTIDE SEQUENCE</scope>
</reference>
<comment type="caution">
    <text evidence="1">The sequence shown here is derived from an EMBL/GenBank/DDBJ whole genome shotgun (WGS) entry which is preliminary data.</text>
</comment>